<evidence type="ECO:0000256" key="6">
    <source>
        <dbReference type="ARBA" id="ARBA00043993"/>
    </source>
</evidence>
<keyword evidence="4 9" id="KW-1133">Transmembrane helix</keyword>
<keyword evidence="5 9" id="KW-0472">Membrane</keyword>
<reference evidence="11 12" key="1">
    <citation type="submission" date="2016-06" db="EMBL/GenBank/DDBJ databases">
        <authorList>
            <person name="Kjaerup R.B."/>
            <person name="Dalgaard T.S."/>
            <person name="Juul-Madsen H.R."/>
        </authorList>
    </citation>
    <scope>NUCLEOTIDE SEQUENCE [LARGE SCALE GENOMIC DNA]</scope>
    <source>
        <strain evidence="11 12">1165133.8</strain>
    </source>
</reference>
<feature type="coiled-coil region" evidence="7">
    <location>
        <begin position="194"/>
        <end position="221"/>
    </location>
</feature>
<feature type="region of interest" description="Disordered" evidence="8">
    <location>
        <begin position="346"/>
        <end position="373"/>
    </location>
</feature>
<keyword evidence="2" id="KW-1003">Cell membrane</keyword>
<feature type="transmembrane region" description="Helical" evidence="9">
    <location>
        <begin position="15"/>
        <end position="33"/>
    </location>
</feature>
<dbReference type="Proteomes" id="UP000093928">
    <property type="component" value="Unassembled WGS sequence"/>
</dbReference>
<feature type="transmembrane region" description="Helical" evidence="9">
    <location>
        <begin position="117"/>
        <end position="135"/>
    </location>
</feature>
<dbReference type="InterPro" id="IPR049453">
    <property type="entry name" value="Memb_transporter_dom"/>
</dbReference>
<feature type="domain" description="Integral membrane bound transporter" evidence="10">
    <location>
        <begin position="390"/>
        <end position="517"/>
    </location>
</feature>
<feature type="transmembrane region" description="Helical" evidence="9">
    <location>
        <begin position="508"/>
        <end position="526"/>
    </location>
</feature>
<feature type="transmembrane region" description="Helical" evidence="9">
    <location>
        <begin position="141"/>
        <end position="161"/>
    </location>
</feature>
<evidence type="ECO:0000256" key="9">
    <source>
        <dbReference type="SAM" id="Phobius"/>
    </source>
</evidence>
<evidence type="ECO:0000256" key="3">
    <source>
        <dbReference type="ARBA" id="ARBA00022692"/>
    </source>
</evidence>
<accession>A0A1A3PEC2</accession>
<keyword evidence="3 9" id="KW-0812">Transmembrane</keyword>
<dbReference type="PANTHER" id="PTHR30509:SF9">
    <property type="entry name" value="MULTIDRUG RESISTANCE PROTEIN MDTO"/>
    <property type="match status" value="1"/>
</dbReference>
<evidence type="ECO:0000259" key="10">
    <source>
        <dbReference type="Pfam" id="PF13515"/>
    </source>
</evidence>
<dbReference type="AlphaFoldDB" id="A0A1A3PEC2"/>
<comment type="caution">
    <text evidence="11">The sequence shown here is derived from an EMBL/GenBank/DDBJ whole genome shotgun (WGS) entry which is preliminary data.</text>
</comment>
<evidence type="ECO:0000256" key="5">
    <source>
        <dbReference type="ARBA" id="ARBA00023136"/>
    </source>
</evidence>
<feature type="transmembrane region" description="Helical" evidence="9">
    <location>
        <begin position="427"/>
        <end position="448"/>
    </location>
</feature>
<feature type="transmembrane region" description="Helical" evidence="9">
    <location>
        <begin position="68"/>
        <end position="86"/>
    </location>
</feature>
<dbReference type="PANTHER" id="PTHR30509">
    <property type="entry name" value="P-HYDROXYBENZOIC ACID EFFLUX PUMP SUBUNIT-RELATED"/>
    <property type="match status" value="1"/>
</dbReference>
<feature type="transmembrane region" description="Helical" evidence="9">
    <location>
        <begin position="478"/>
        <end position="501"/>
    </location>
</feature>
<dbReference type="GO" id="GO:0005886">
    <property type="term" value="C:plasma membrane"/>
    <property type="evidence" value="ECO:0007669"/>
    <property type="project" value="UniProtKB-SubCell"/>
</dbReference>
<evidence type="ECO:0000313" key="11">
    <source>
        <dbReference type="EMBL" id="OBK30947.1"/>
    </source>
</evidence>
<keyword evidence="7" id="KW-0175">Coiled coil</keyword>
<evidence type="ECO:0000313" key="12">
    <source>
        <dbReference type="Proteomes" id="UP000093928"/>
    </source>
</evidence>
<evidence type="ECO:0000256" key="1">
    <source>
        <dbReference type="ARBA" id="ARBA00004651"/>
    </source>
</evidence>
<feature type="transmembrane region" description="Helical" evidence="9">
    <location>
        <begin position="455"/>
        <end position="472"/>
    </location>
</feature>
<evidence type="ECO:0000256" key="8">
    <source>
        <dbReference type="SAM" id="MobiDB-lite"/>
    </source>
</evidence>
<feature type="transmembrane region" description="Helical" evidence="9">
    <location>
        <begin position="39"/>
        <end position="56"/>
    </location>
</feature>
<proteinExistence type="inferred from homology"/>
<evidence type="ECO:0000256" key="7">
    <source>
        <dbReference type="SAM" id="Coils"/>
    </source>
</evidence>
<feature type="transmembrane region" description="Helical" evidence="9">
    <location>
        <begin position="403"/>
        <end position="421"/>
    </location>
</feature>
<comment type="subcellular location">
    <subcellularLocation>
        <location evidence="1">Cell membrane</location>
        <topology evidence="1">Multi-pass membrane protein</topology>
    </subcellularLocation>
</comment>
<name>A0A1A3PEC2_MYCAS</name>
<evidence type="ECO:0000256" key="4">
    <source>
        <dbReference type="ARBA" id="ARBA00022989"/>
    </source>
</evidence>
<organism evidence="11 12">
    <name type="scientific">Mycobacterium asiaticum</name>
    <dbReference type="NCBI Taxonomy" id="1790"/>
    <lineage>
        <taxon>Bacteria</taxon>
        <taxon>Bacillati</taxon>
        <taxon>Actinomycetota</taxon>
        <taxon>Actinomycetes</taxon>
        <taxon>Mycobacteriales</taxon>
        <taxon>Mycobacteriaceae</taxon>
        <taxon>Mycobacterium</taxon>
    </lineage>
</organism>
<sequence>MWTVGTDPGLLRLRLAIRTTIALGCSLLVMYALTSAANQPLTVALLGAVITMIAARSVNEPDPRQQRITMALLPLPAALSISAAALLSPYRVVTDAVFVVVVFGAVYVRRFGPRGRALGMVAFMAYFFNLFLRAGVHELPWMIIAVVVGTLCTFVMTSYVLPDRPERVLQATIRSLRARMAIVIDTTAEVLRAHRLDERRRRRLRARIARLNETALMVQDQIEDKANPATLWLGVGGEHLAPWLFDAELAVEWVAIASHRAVSAPARMPAAARAGLAAAMDELAWAIRVPDAEGLRRAGEQAQRVLDDLQSAASDERGEVAVRRIALAIVAAAAATSEVREMIEHATTGDTTARQPADTADGPDTGDLQRGPGLLPTTRQAIQASVAASLAIVTGELVSPDRWYWAVIAAFVVFAGTNTWGETLTKGWQRLLGTVLGVPCGILVATLVGGHSNTSLVLIFICLFCSFYFMQLTQSLMAFWITTMLALLYGLLGQFSFDVLLVRIEETAVGAVIGVAVAILVLPTNIGTTLRSDTRDFLTELSALIEKSIATMFDDEPGVPTEQARELDRKLQQIRATAKPLLAGIGGLAGRRSIQHRLRLFRACDRYARILARRSEQYRDPTCPPELVDAVKTAAAQVAHNVDALVTMIDGANEATHPGRRVSAADALDAAEALAREHDSTFDPAAPGPDTQRHPSILHPLRQIDHAVIAAATHLDPEDGLKTSSSQAN</sequence>
<dbReference type="EMBL" id="LZLS01000018">
    <property type="protein sequence ID" value="OBK30947.1"/>
    <property type="molecule type" value="Genomic_DNA"/>
</dbReference>
<evidence type="ECO:0000256" key="2">
    <source>
        <dbReference type="ARBA" id="ARBA00022475"/>
    </source>
</evidence>
<comment type="similarity">
    <text evidence="6">Belongs to the YccS/YhfK family.</text>
</comment>
<dbReference type="Pfam" id="PF13515">
    <property type="entry name" value="FUSC_2"/>
    <property type="match status" value="1"/>
</dbReference>
<protein>
    <recommendedName>
        <fullName evidence="10">Integral membrane bound transporter domain-containing protein</fullName>
    </recommendedName>
</protein>
<gene>
    <name evidence="11" type="ORF">A5634_14950</name>
</gene>